<comment type="caution">
    <text evidence="1">The sequence shown here is derived from an EMBL/GenBank/DDBJ whole genome shotgun (WGS) entry which is preliminary data.</text>
</comment>
<reference evidence="1" key="1">
    <citation type="submission" date="2021-06" db="EMBL/GenBank/DDBJ databases">
        <authorList>
            <person name="Kallberg Y."/>
            <person name="Tangrot J."/>
            <person name="Rosling A."/>
        </authorList>
    </citation>
    <scope>NUCLEOTIDE SEQUENCE</scope>
    <source>
        <strain evidence="1">MA461A</strain>
    </source>
</reference>
<evidence type="ECO:0000313" key="2">
    <source>
        <dbReference type="Proteomes" id="UP000789920"/>
    </source>
</evidence>
<name>A0ACA9QU04_9GLOM</name>
<evidence type="ECO:0000313" key="1">
    <source>
        <dbReference type="EMBL" id="CAG8760609.1"/>
    </source>
</evidence>
<protein>
    <submittedName>
        <fullName evidence="1">16104_t:CDS:1</fullName>
    </submittedName>
</protein>
<keyword evidence="2" id="KW-1185">Reference proteome</keyword>
<organism evidence="1 2">
    <name type="scientific">Racocetra persica</name>
    <dbReference type="NCBI Taxonomy" id="160502"/>
    <lineage>
        <taxon>Eukaryota</taxon>
        <taxon>Fungi</taxon>
        <taxon>Fungi incertae sedis</taxon>
        <taxon>Mucoromycota</taxon>
        <taxon>Glomeromycotina</taxon>
        <taxon>Glomeromycetes</taxon>
        <taxon>Diversisporales</taxon>
        <taxon>Gigasporaceae</taxon>
        <taxon>Racocetra</taxon>
    </lineage>
</organism>
<dbReference type="EMBL" id="CAJVQC010036104">
    <property type="protein sequence ID" value="CAG8760609.1"/>
    <property type="molecule type" value="Genomic_DNA"/>
</dbReference>
<feature type="non-terminal residue" evidence="1">
    <location>
        <position position="1"/>
    </location>
</feature>
<feature type="non-terminal residue" evidence="1">
    <location>
        <position position="230"/>
    </location>
</feature>
<proteinExistence type="predicted"/>
<dbReference type="Proteomes" id="UP000789920">
    <property type="component" value="Unassembled WGS sequence"/>
</dbReference>
<gene>
    <name evidence="1" type="ORF">RPERSI_LOCUS15194</name>
</gene>
<sequence length="230" mass="25812">VKATLKMVNQAANAKASTLYVFNDEASTSNTVNAEASTFYMVVSDQVANIETSTFYTVDTNTSTFYTVLTDQAANARITSSLVNVQTSTSYTADLEANTLYENAVYDETSFSCKSAVYNEASPSCDNANAEEVKNIVGYIFDSWDDIDFYFKAYDQYSGFVVIKKWVEQHNDGRQLLRAKYPDATFLDADLANAIQHYKIKSKDLETDALQLLSFLIERRLEESGWSVEF</sequence>
<accession>A0ACA9QU04</accession>